<dbReference type="AlphaFoldDB" id="A0A3M2JMH1"/>
<evidence type="ECO:0000313" key="4">
    <source>
        <dbReference type="Proteomes" id="UP000269289"/>
    </source>
</evidence>
<reference evidence="3 4" key="1">
    <citation type="submission" date="2018-10" db="EMBL/GenBank/DDBJ databases">
        <title>Isolation, diversity and antifungal activity of actinobacteria from wheat.</title>
        <authorList>
            <person name="Han C."/>
        </authorList>
    </citation>
    <scope>NUCLEOTIDE SEQUENCE [LARGE SCALE GENOMIC DNA]</scope>
    <source>
        <strain evidence="3 4">NEAU-YY56</strain>
    </source>
</reference>
<feature type="domain" description="PASTA" evidence="2">
    <location>
        <begin position="52"/>
        <end position="122"/>
    </location>
</feature>
<evidence type="ECO:0000313" key="3">
    <source>
        <dbReference type="EMBL" id="RMI13471.1"/>
    </source>
</evidence>
<feature type="chain" id="PRO_5039016327" description="PASTA domain-containing protein" evidence="1">
    <location>
        <begin position="31"/>
        <end position="128"/>
    </location>
</feature>
<evidence type="ECO:0000256" key="1">
    <source>
        <dbReference type="SAM" id="SignalP"/>
    </source>
</evidence>
<evidence type="ECO:0000259" key="2">
    <source>
        <dbReference type="PROSITE" id="PS51178"/>
    </source>
</evidence>
<proteinExistence type="predicted"/>
<name>A0A3M2JMH1_9CELL</name>
<accession>A0A3M2JMH1</accession>
<feature type="signal peptide" evidence="1">
    <location>
        <begin position="1"/>
        <end position="30"/>
    </location>
</feature>
<dbReference type="OrthoDB" id="4829750at2"/>
<dbReference type="Proteomes" id="UP000269289">
    <property type="component" value="Unassembled WGS sequence"/>
</dbReference>
<keyword evidence="1" id="KW-0732">Signal</keyword>
<comment type="caution">
    <text evidence="3">The sequence shown here is derived from an EMBL/GenBank/DDBJ whole genome shotgun (WGS) entry which is preliminary data.</text>
</comment>
<dbReference type="EMBL" id="RFFI01000015">
    <property type="protein sequence ID" value="RMI13471.1"/>
    <property type="molecule type" value="Genomic_DNA"/>
</dbReference>
<dbReference type="PROSITE" id="PS51257">
    <property type="entry name" value="PROKAR_LIPOPROTEIN"/>
    <property type="match status" value="1"/>
</dbReference>
<dbReference type="InterPro" id="IPR005543">
    <property type="entry name" value="PASTA_dom"/>
</dbReference>
<dbReference type="Gene3D" id="3.30.10.20">
    <property type="match status" value="1"/>
</dbReference>
<dbReference type="RefSeq" id="WP_122148252.1">
    <property type="nucleotide sequence ID" value="NZ_RFFI01000015.1"/>
</dbReference>
<sequence length="128" mass="12871">MNMSIARAGRPTTRTLGVVAAAVATVSLLAACASGTGTTAGSTDDESTAAAAAADVTVIDQTNLLLATAQETLEARGLEVLVADASGQGRTIDDPTQWVVVTQDPITGTVEPGTEVTLTVRMTTDPAN</sequence>
<dbReference type="PROSITE" id="PS51178">
    <property type="entry name" value="PASTA"/>
    <property type="match status" value="1"/>
</dbReference>
<gene>
    <name evidence="3" type="ORF">EBM89_04450</name>
</gene>
<protein>
    <recommendedName>
        <fullName evidence="2">PASTA domain-containing protein</fullName>
    </recommendedName>
</protein>
<keyword evidence="4" id="KW-1185">Reference proteome</keyword>
<dbReference type="CDD" id="cd06577">
    <property type="entry name" value="PASTA_pknB"/>
    <property type="match status" value="1"/>
</dbReference>
<organism evidence="3 4">
    <name type="scientific">Cellulomonas triticagri</name>
    <dbReference type="NCBI Taxonomy" id="2483352"/>
    <lineage>
        <taxon>Bacteria</taxon>
        <taxon>Bacillati</taxon>
        <taxon>Actinomycetota</taxon>
        <taxon>Actinomycetes</taxon>
        <taxon>Micrococcales</taxon>
        <taxon>Cellulomonadaceae</taxon>
        <taxon>Cellulomonas</taxon>
    </lineage>
</organism>